<evidence type="ECO:0000313" key="4">
    <source>
        <dbReference type="Proteomes" id="UP000724874"/>
    </source>
</evidence>
<name>A0A9P5TL54_GYMJU</name>
<proteinExistence type="predicted"/>
<evidence type="ECO:0000256" key="2">
    <source>
        <dbReference type="SAM" id="Phobius"/>
    </source>
</evidence>
<evidence type="ECO:0000313" key="3">
    <source>
        <dbReference type="EMBL" id="KAF8888176.1"/>
    </source>
</evidence>
<gene>
    <name evidence="3" type="ORF">CPB84DRAFT_1849690</name>
</gene>
<dbReference type="Proteomes" id="UP000724874">
    <property type="component" value="Unassembled WGS sequence"/>
</dbReference>
<keyword evidence="2" id="KW-1133">Transmembrane helix</keyword>
<evidence type="ECO:0000256" key="1">
    <source>
        <dbReference type="SAM" id="MobiDB-lite"/>
    </source>
</evidence>
<keyword evidence="2" id="KW-0472">Membrane</keyword>
<organism evidence="3 4">
    <name type="scientific">Gymnopilus junonius</name>
    <name type="common">Spectacular rustgill mushroom</name>
    <name type="synonym">Gymnopilus spectabilis subsp. junonius</name>
    <dbReference type="NCBI Taxonomy" id="109634"/>
    <lineage>
        <taxon>Eukaryota</taxon>
        <taxon>Fungi</taxon>
        <taxon>Dikarya</taxon>
        <taxon>Basidiomycota</taxon>
        <taxon>Agaricomycotina</taxon>
        <taxon>Agaricomycetes</taxon>
        <taxon>Agaricomycetidae</taxon>
        <taxon>Agaricales</taxon>
        <taxon>Agaricineae</taxon>
        <taxon>Hymenogastraceae</taxon>
        <taxon>Gymnopilus</taxon>
    </lineage>
</organism>
<accession>A0A9P5TL54</accession>
<sequence>MNIESFPLTRSTHNLLSSSTTSSFPHRSAPTPVLRMNDAGVIVVFIVTFILHPPSSIFYSSSLTLHTTPKGSKVRHNDTTTNGQRHDTAPAPPLNVELPRGLGAYAKDAGVKR</sequence>
<dbReference type="AlphaFoldDB" id="A0A9P5TL54"/>
<dbReference type="EMBL" id="JADNYJ010000086">
    <property type="protein sequence ID" value="KAF8888176.1"/>
    <property type="molecule type" value="Genomic_DNA"/>
</dbReference>
<protein>
    <submittedName>
        <fullName evidence="3">Uncharacterized protein</fullName>
    </submittedName>
</protein>
<feature type="region of interest" description="Disordered" evidence="1">
    <location>
        <begin position="66"/>
        <end position="99"/>
    </location>
</feature>
<comment type="caution">
    <text evidence="3">The sequence shown here is derived from an EMBL/GenBank/DDBJ whole genome shotgun (WGS) entry which is preliminary data.</text>
</comment>
<keyword evidence="2" id="KW-0812">Transmembrane</keyword>
<keyword evidence="4" id="KW-1185">Reference proteome</keyword>
<reference evidence="3" key="1">
    <citation type="submission" date="2020-11" db="EMBL/GenBank/DDBJ databases">
        <authorList>
            <consortium name="DOE Joint Genome Institute"/>
            <person name="Ahrendt S."/>
            <person name="Riley R."/>
            <person name="Andreopoulos W."/>
            <person name="LaButti K."/>
            <person name="Pangilinan J."/>
            <person name="Ruiz-duenas F.J."/>
            <person name="Barrasa J.M."/>
            <person name="Sanchez-Garcia M."/>
            <person name="Camarero S."/>
            <person name="Miyauchi S."/>
            <person name="Serrano A."/>
            <person name="Linde D."/>
            <person name="Babiker R."/>
            <person name="Drula E."/>
            <person name="Ayuso-Fernandez I."/>
            <person name="Pacheco R."/>
            <person name="Padilla G."/>
            <person name="Ferreira P."/>
            <person name="Barriuso J."/>
            <person name="Kellner H."/>
            <person name="Castanera R."/>
            <person name="Alfaro M."/>
            <person name="Ramirez L."/>
            <person name="Pisabarro A.G."/>
            <person name="Kuo A."/>
            <person name="Tritt A."/>
            <person name="Lipzen A."/>
            <person name="He G."/>
            <person name="Yan M."/>
            <person name="Ng V."/>
            <person name="Cullen D."/>
            <person name="Martin F."/>
            <person name="Rosso M.-N."/>
            <person name="Henrissat B."/>
            <person name="Hibbett D."/>
            <person name="Martinez A.T."/>
            <person name="Grigoriev I.V."/>
        </authorList>
    </citation>
    <scope>NUCLEOTIDE SEQUENCE</scope>
    <source>
        <strain evidence="3">AH 44721</strain>
    </source>
</reference>
<feature type="transmembrane region" description="Helical" evidence="2">
    <location>
        <begin position="39"/>
        <end position="60"/>
    </location>
</feature>